<dbReference type="HOGENOM" id="CLU_007339_0_0_1"/>
<evidence type="ECO:0000256" key="8">
    <source>
        <dbReference type="SAM" id="Coils"/>
    </source>
</evidence>
<evidence type="ECO:0000256" key="7">
    <source>
        <dbReference type="ARBA" id="ARBA00023136"/>
    </source>
</evidence>
<dbReference type="OMA" id="YKFAEAK"/>
<accession>R7UMY0</accession>
<comment type="subcellular location">
    <subcellularLocation>
        <location evidence="2">Endosome membrane</location>
        <topology evidence="2">Peripheral membrane protein</topology>
    </subcellularLocation>
    <subcellularLocation>
        <location evidence="1">Golgi apparatus</location>
        <location evidence="1">trans-Golgi network membrane</location>
        <topology evidence="1">Peripheral membrane protein</topology>
    </subcellularLocation>
</comment>
<comment type="similarity">
    <text evidence="3">Belongs to the VPS53 family.</text>
</comment>
<gene>
    <name evidence="12" type="ORF">CAPTEDRAFT_226608</name>
</gene>
<reference evidence="13" key="3">
    <citation type="submission" date="2015-06" db="UniProtKB">
        <authorList>
            <consortium name="EnsemblMetazoa"/>
        </authorList>
    </citation>
    <scope>IDENTIFICATION</scope>
</reference>
<dbReference type="Pfam" id="PF16854">
    <property type="entry name" value="VPS53_C"/>
    <property type="match status" value="1"/>
</dbReference>
<evidence type="ECO:0000256" key="6">
    <source>
        <dbReference type="ARBA" id="ARBA00023034"/>
    </source>
</evidence>
<feature type="coiled-coil region" evidence="8">
    <location>
        <begin position="99"/>
        <end position="140"/>
    </location>
</feature>
<feature type="domain" description="Vps53 C-terminal" evidence="11">
    <location>
        <begin position="707"/>
        <end position="790"/>
    </location>
</feature>
<dbReference type="Gene3D" id="1.10.357.110">
    <property type="entry name" value="Vacuolar protein sorting-associated protein 53, C-terminus"/>
    <property type="match status" value="1"/>
</dbReference>
<dbReference type="STRING" id="283909.R7UMY0"/>
<evidence type="ECO:0000313" key="13">
    <source>
        <dbReference type="EnsemblMetazoa" id="CapteP226608"/>
    </source>
</evidence>
<sequence length="848" mass="95332">MADVEDEDVIEDDHFGAVLNFPSEVQEAIDQVIPSNDPLDRPDFNAVDYINTLFPTEQSLVNIDDVVNRIRLKVRRLDEDIRTVVRGQTNVGQEGKTALEDAQAAILELFTKIKDIKDKAEKSEEMVKEITRDIKTLDHAKRNLTTSITTLNHLHMLVGGADSLGNLTRRRQYGEVANLLEGILNVLEHFNKYMAIPQIRQLSDKVNSVKGELAQQIRADFEESFTGPAAKYGPGNQAQLAEACFVVNVLDPRVKKDLLSWFVKLQLSEYVVLFADDQDTAWLDKIDRRYAWIKRSLVDFEDKFGKMFPPSWEVSERICVEFCEITRKELSKIMNKRSSEIDVKLLLFAIQRTINFEMLCAKRFCGRTLDSEASAAASPADTPLSPTNPFEEESGNPFAADMEEEGKAASTPLTEQHASQKQSTSPFLGLISKCFEAHLNIYIDSQDKNLGELLNRFVSDFAQHGAPKIGPEEGSNVLPSCADLFVYYKKCMVQCSQLSTGTPMLDLTKTFQKHLKEYAVRLLLTNLPKLTKQESSITSASGLIQSILKEGENMTKFTEDEQCRVCSILCTAEYCMETTQQLEDKLKEKVDETLVASIDLSVQQDMFHNVISHCIGLLVQDLEASCEPALTVMAKLPWQNVEAVGDQSNYVSAIISHLKSNVPVIRDNLVSSRKYFTQFCIKFATSFIPKFIHALYKCKPLGTVGAEQLLLDTHSLKTVLQDLPSLGSQVARKAPASYTKIVVKGMTKAEMILKVVMSPHEPPQVFVDNYIKLLTESDLHEFQRILEMKSLRRNDQVMMTDLYRSRNPTAAAGPAGGGGERGQINPFTSEHVEHSRIKKLEKLIKKRL</sequence>
<reference evidence="12 14" key="2">
    <citation type="journal article" date="2013" name="Nature">
        <title>Insights into bilaterian evolution from three spiralian genomes.</title>
        <authorList>
            <person name="Simakov O."/>
            <person name="Marletaz F."/>
            <person name="Cho S.J."/>
            <person name="Edsinger-Gonzales E."/>
            <person name="Havlak P."/>
            <person name="Hellsten U."/>
            <person name="Kuo D.H."/>
            <person name="Larsson T."/>
            <person name="Lv J."/>
            <person name="Arendt D."/>
            <person name="Savage R."/>
            <person name="Osoegawa K."/>
            <person name="de Jong P."/>
            <person name="Grimwood J."/>
            <person name="Chapman J.A."/>
            <person name="Shapiro H."/>
            <person name="Aerts A."/>
            <person name="Otillar R.P."/>
            <person name="Terry A.Y."/>
            <person name="Boore J.L."/>
            <person name="Grigoriev I.V."/>
            <person name="Lindberg D.R."/>
            <person name="Seaver E.C."/>
            <person name="Weisblat D.A."/>
            <person name="Putnam N.H."/>
            <person name="Rokhsar D.S."/>
        </authorList>
    </citation>
    <scope>NUCLEOTIDE SEQUENCE</scope>
    <source>
        <strain evidence="12 14">I ESC-2004</strain>
    </source>
</reference>
<evidence type="ECO:0000256" key="2">
    <source>
        <dbReference type="ARBA" id="ARBA00004481"/>
    </source>
</evidence>
<evidence type="ECO:0000256" key="4">
    <source>
        <dbReference type="ARBA" id="ARBA00014103"/>
    </source>
</evidence>
<dbReference type="InterPro" id="IPR039766">
    <property type="entry name" value="Vps53"/>
</dbReference>
<evidence type="ECO:0000259" key="11">
    <source>
        <dbReference type="Pfam" id="PF16854"/>
    </source>
</evidence>
<dbReference type="GO" id="GO:0000938">
    <property type="term" value="C:GARP complex"/>
    <property type="evidence" value="ECO:0007669"/>
    <property type="project" value="InterPro"/>
</dbReference>
<keyword evidence="8" id="KW-0175">Coiled coil</keyword>
<dbReference type="OrthoDB" id="10261632at2759"/>
<reference evidence="14" key="1">
    <citation type="submission" date="2012-12" db="EMBL/GenBank/DDBJ databases">
        <authorList>
            <person name="Hellsten U."/>
            <person name="Grimwood J."/>
            <person name="Chapman J.A."/>
            <person name="Shapiro H."/>
            <person name="Aerts A."/>
            <person name="Otillar R.P."/>
            <person name="Terry A.Y."/>
            <person name="Boore J.L."/>
            <person name="Simakov O."/>
            <person name="Marletaz F."/>
            <person name="Cho S.-J."/>
            <person name="Edsinger-Gonzales E."/>
            <person name="Havlak P."/>
            <person name="Kuo D.-H."/>
            <person name="Larsson T."/>
            <person name="Lv J."/>
            <person name="Arendt D."/>
            <person name="Savage R."/>
            <person name="Osoegawa K."/>
            <person name="de Jong P."/>
            <person name="Lindberg D.R."/>
            <person name="Seaver E.C."/>
            <person name="Weisblat D.A."/>
            <person name="Putnam N.H."/>
            <person name="Grigoriev I.V."/>
            <person name="Rokhsar D.S."/>
        </authorList>
    </citation>
    <scope>NUCLEOTIDE SEQUENCE</scope>
    <source>
        <strain evidence="14">I ESC-2004</strain>
    </source>
</reference>
<dbReference type="PANTHER" id="PTHR12820">
    <property type="entry name" value="VACUOLAR SORTING PROTEIN 53"/>
    <property type="match status" value="1"/>
</dbReference>
<keyword evidence="5" id="KW-0967">Endosome</keyword>
<evidence type="ECO:0000256" key="1">
    <source>
        <dbReference type="ARBA" id="ARBA00004150"/>
    </source>
</evidence>
<protein>
    <recommendedName>
        <fullName evidence="4">Vacuolar protein sorting-associated protein 53 homolog</fullName>
    </recommendedName>
</protein>
<evidence type="ECO:0000256" key="9">
    <source>
        <dbReference type="SAM" id="MobiDB-lite"/>
    </source>
</evidence>
<feature type="domain" description="Vps53 N-terminal" evidence="10">
    <location>
        <begin position="42"/>
        <end position="460"/>
    </location>
</feature>
<dbReference type="InterPro" id="IPR031745">
    <property type="entry name" value="Vps53_C"/>
</dbReference>
<dbReference type="Proteomes" id="UP000014760">
    <property type="component" value="Unassembled WGS sequence"/>
</dbReference>
<evidence type="ECO:0000313" key="12">
    <source>
        <dbReference type="EMBL" id="ELU07899.1"/>
    </source>
</evidence>
<dbReference type="EnsemblMetazoa" id="CapteT226608">
    <property type="protein sequence ID" value="CapteP226608"/>
    <property type="gene ID" value="CapteG226608"/>
</dbReference>
<dbReference type="EMBL" id="AMQN01006902">
    <property type="status" value="NOT_ANNOTATED_CDS"/>
    <property type="molecule type" value="Genomic_DNA"/>
</dbReference>
<dbReference type="InterPro" id="IPR038260">
    <property type="entry name" value="Vps53_C_sf"/>
</dbReference>
<dbReference type="GO" id="GO:0005829">
    <property type="term" value="C:cytosol"/>
    <property type="evidence" value="ECO:0007669"/>
    <property type="project" value="GOC"/>
</dbReference>
<dbReference type="GO" id="GO:0010008">
    <property type="term" value="C:endosome membrane"/>
    <property type="evidence" value="ECO:0007669"/>
    <property type="project" value="UniProtKB-SubCell"/>
</dbReference>
<evidence type="ECO:0000313" key="14">
    <source>
        <dbReference type="Proteomes" id="UP000014760"/>
    </source>
</evidence>
<feature type="compositionally biased region" description="Low complexity" evidence="9">
    <location>
        <begin position="376"/>
        <end position="387"/>
    </location>
</feature>
<dbReference type="InterPro" id="IPR007234">
    <property type="entry name" value="Vps53_N"/>
</dbReference>
<evidence type="ECO:0000259" key="10">
    <source>
        <dbReference type="Pfam" id="PF04100"/>
    </source>
</evidence>
<proteinExistence type="inferred from homology"/>
<dbReference type="PANTHER" id="PTHR12820:SF0">
    <property type="entry name" value="VACUOLAR PROTEIN SORTING-ASSOCIATED PROTEIN 53 HOMOLOG"/>
    <property type="match status" value="1"/>
</dbReference>
<keyword evidence="14" id="KW-1185">Reference proteome</keyword>
<organism evidence="12">
    <name type="scientific">Capitella teleta</name>
    <name type="common">Polychaete worm</name>
    <dbReference type="NCBI Taxonomy" id="283909"/>
    <lineage>
        <taxon>Eukaryota</taxon>
        <taxon>Metazoa</taxon>
        <taxon>Spiralia</taxon>
        <taxon>Lophotrochozoa</taxon>
        <taxon>Annelida</taxon>
        <taxon>Polychaeta</taxon>
        <taxon>Sedentaria</taxon>
        <taxon>Scolecida</taxon>
        <taxon>Capitellidae</taxon>
        <taxon>Capitella</taxon>
    </lineage>
</organism>
<dbReference type="EMBL" id="KB299519">
    <property type="protein sequence ID" value="ELU07899.1"/>
    <property type="molecule type" value="Genomic_DNA"/>
</dbReference>
<dbReference type="GO" id="GO:0042147">
    <property type="term" value="P:retrograde transport, endosome to Golgi"/>
    <property type="evidence" value="ECO:0007669"/>
    <property type="project" value="InterPro"/>
</dbReference>
<evidence type="ECO:0000256" key="3">
    <source>
        <dbReference type="ARBA" id="ARBA00008628"/>
    </source>
</evidence>
<name>R7UMY0_CAPTE</name>
<keyword evidence="6" id="KW-0333">Golgi apparatus</keyword>
<dbReference type="FunCoup" id="R7UMY0">
    <property type="interactions" value="1797"/>
</dbReference>
<keyword evidence="7" id="KW-0472">Membrane</keyword>
<dbReference type="AlphaFoldDB" id="R7UMY0"/>
<feature type="region of interest" description="Disordered" evidence="9">
    <location>
        <begin position="376"/>
        <end position="397"/>
    </location>
</feature>
<dbReference type="Pfam" id="PF04100">
    <property type="entry name" value="Vps53_N"/>
    <property type="match status" value="1"/>
</dbReference>
<evidence type="ECO:0000256" key="5">
    <source>
        <dbReference type="ARBA" id="ARBA00022753"/>
    </source>
</evidence>